<dbReference type="HOGENOM" id="CLU_719450_0_0_10"/>
<evidence type="ECO:0000313" key="4">
    <source>
        <dbReference type="Proteomes" id="UP000006241"/>
    </source>
</evidence>
<gene>
    <name evidence="3" type="ORF">HMPREF0765_2290</name>
</gene>
<proteinExistence type="predicted"/>
<dbReference type="EMBL" id="ACHB01000052">
    <property type="protein sequence ID" value="EEI92137.1"/>
    <property type="molecule type" value="Genomic_DNA"/>
</dbReference>
<reference evidence="3 4" key="1">
    <citation type="submission" date="2009-01" db="EMBL/GenBank/DDBJ databases">
        <authorList>
            <person name="Qin X."/>
            <person name="Bachman B."/>
            <person name="Battles P."/>
            <person name="Bell A."/>
            <person name="Bess C."/>
            <person name="Bickham C."/>
            <person name="Chaboub L."/>
            <person name="Chen D."/>
            <person name="Coyle M."/>
            <person name="Deiros D.R."/>
            <person name="Dinh H."/>
            <person name="Forbes L."/>
            <person name="Fowler G."/>
            <person name="Francisco L."/>
            <person name="Fu Q."/>
            <person name="Gubbala S."/>
            <person name="Hale W."/>
            <person name="Han Y."/>
            <person name="Hemphill L."/>
            <person name="Highlander S.K."/>
            <person name="Hirani K."/>
            <person name="Hogues M."/>
            <person name="Jackson L."/>
            <person name="Jakkamsetti A."/>
            <person name="Javaid M."/>
            <person name="Jiang H."/>
            <person name="Korchina V."/>
            <person name="Kovar C."/>
            <person name="Lara F."/>
            <person name="Lee S."/>
            <person name="Mata R."/>
            <person name="Mathew T."/>
            <person name="Moen C."/>
            <person name="Morales K."/>
            <person name="Munidasa M."/>
            <person name="Nazareth L."/>
            <person name="Ngo R."/>
            <person name="Nguyen L."/>
            <person name="Okwuonu G."/>
            <person name="Ongeri F."/>
            <person name="Patil S."/>
            <person name="Petrosino J."/>
            <person name="Pham C."/>
            <person name="Pham P."/>
            <person name="Pu L.-L."/>
            <person name="Puazo M."/>
            <person name="Raj R."/>
            <person name="Reid J."/>
            <person name="Rouhana J."/>
            <person name="Saada N."/>
            <person name="Shang Y."/>
            <person name="Simmons D."/>
            <person name="Thornton R."/>
            <person name="Warren J."/>
            <person name="Weissenberger G."/>
            <person name="Zhang J."/>
            <person name="Zhang L."/>
            <person name="Zhou C."/>
            <person name="Zhu D."/>
            <person name="Muzny D."/>
            <person name="Worley K."/>
            <person name="Gibbs R."/>
        </authorList>
    </citation>
    <scope>NUCLEOTIDE SEQUENCE [LARGE SCALE GENOMIC DNA]</scope>
    <source>
        <strain evidence="3 4">ATCC 33300</strain>
    </source>
</reference>
<keyword evidence="2" id="KW-0732">Signal</keyword>
<evidence type="ECO:0000256" key="2">
    <source>
        <dbReference type="SAM" id="SignalP"/>
    </source>
</evidence>
<evidence type="ECO:0000313" key="3">
    <source>
        <dbReference type="EMBL" id="EEI92137.1"/>
    </source>
</evidence>
<accession>C2FY84</accession>
<dbReference type="AlphaFoldDB" id="C2FY84"/>
<protein>
    <submittedName>
        <fullName evidence="3">Uncharacterized protein</fullName>
    </submittedName>
</protein>
<dbReference type="Proteomes" id="UP000006241">
    <property type="component" value="Unassembled WGS sequence"/>
</dbReference>
<evidence type="ECO:0000256" key="1">
    <source>
        <dbReference type="SAM" id="MobiDB-lite"/>
    </source>
</evidence>
<feature type="signal peptide" evidence="2">
    <location>
        <begin position="1"/>
        <end position="21"/>
    </location>
</feature>
<comment type="caution">
    <text evidence="3">The sequence shown here is derived from an EMBL/GenBank/DDBJ whole genome shotgun (WGS) entry which is preliminary data.</text>
</comment>
<organism evidence="3 4">
    <name type="scientific">Sphingobacterium spiritivorum ATCC 33300</name>
    <dbReference type="NCBI Taxonomy" id="525372"/>
    <lineage>
        <taxon>Bacteria</taxon>
        <taxon>Pseudomonadati</taxon>
        <taxon>Bacteroidota</taxon>
        <taxon>Sphingobacteriia</taxon>
        <taxon>Sphingobacteriales</taxon>
        <taxon>Sphingobacteriaceae</taxon>
        <taxon>Sphingobacterium</taxon>
    </lineage>
</organism>
<name>C2FY84_SPHSI</name>
<feature type="chain" id="PRO_5002914086" evidence="2">
    <location>
        <begin position="22"/>
        <end position="384"/>
    </location>
</feature>
<sequence length="384" mass="42946">MKSKNYLKLFCWMLLFSFLFASCQKDIMVIQDEAPPDGYVGLAKSWYEKNSRWGKKIKSELGQSNFTIDWTKYKITSNVNGDSVITVPIKSKKDTFYREIGLMMGKDNIPYGIIKEYLGNPFKESTILNIYTGTGRLLETAWYDHEKKTMKYIEIKREKKGLLNWVKKKLACTGCGGNMNDGFTMEEVEINGYRPKEPDDLYGGNPIDIPGYPGNEGDPNEGVQSGGGGGSNSGTNTNTNTVQENPGIKPCNFNFQLAEGVNWQAAAVMGYKVYTVNSRYGQPELLVSFNIEVGMPTYSKALKREISRTEAQQLSSQAFQKAIEQANIQYSLNKLNSAQLPVFVKTQMETYINSILGVYGLAKVSTRVGTNPGAPRTPWDPNCK</sequence>
<dbReference type="PROSITE" id="PS51257">
    <property type="entry name" value="PROKAR_LIPOPROTEIN"/>
    <property type="match status" value="1"/>
</dbReference>
<dbReference type="RefSeq" id="WP_003010642.1">
    <property type="nucleotide sequence ID" value="NZ_GG668633.1"/>
</dbReference>
<feature type="region of interest" description="Disordered" evidence="1">
    <location>
        <begin position="194"/>
        <end position="245"/>
    </location>
</feature>